<dbReference type="CDD" id="cd00038">
    <property type="entry name" value="CAP_ED"/>
    <property type="match status" value="1"/>
</dbReference>
<dbReference type="GO" id="GO:0003700">
    <property type="term" value="F:DNA-binding transcription factor activity"/>
    <property type="evidence" value="ECO:0007669"/>
    <property type="project" value="TreeGrafter"/>
</dbReference>
<gene>
    <name evidence="2" type="ORF">Mal4_24370</name>
</gene>
<organism evidence="2 3">
    <name type="scientific">Maioricimonas rarisocia</name>
    <dbReference type="NCBI Taxonomy" id="2528026"/>
    <lineage>
        <taxon>Bacteria</taxon>
        <taxon>Pseudomonadati</taxon>
        <taxon>Planctomycetota</taxon>
        <taxon>Planctomycetia</taxon>
        <taxon>Planctomycetales</taxon>
        <taxon>Planctomycetaceae</taxon>
        <taxon>Maioricimonas</taxon>
    </lineage>
</organism>
<dbReference type="InterPro" id="IPR000595">
    <property type="entry name" value="cNMP-bd_dom"/>
</dbReference>
<keyword evidence="3" id="KW-1185">Reference proteome</keyword>
<dbReference type="PANTHER" id="PTHR24567:SF74">
    <property type="entry name" value="HTH-TYPE TRANSCRIPTIONAL REGULATOR ARCR"/>
    <property type="match status" value="1"/>
</dbReference>
<evidence type="ECO:0000259" key="1">
    <source>
        <dbReference type="PROSITE" id="PS50042"/>
    </source>
</evidence>
<dbReference type="OrthoDB" id="290916at2"/>
<reference evidence="2 3" key="1">
    <citation type="submission" date="2019-02" db="EMBL/GenBank/DDBJ databases">
        <title>Deep-cultivation of Planctomycetes and their phenomic and genomic characterization uncovers novel biology.</title>
        <authorList>
            <person name="Wiegand S."/>
            <person name="Jogler M."/>
            <person name="Boedeker C."/>
            <person name="Pinto D."/>
            <person name="Vollmers J."/>
            <person name="Rivas-Marin E."/>
            <person name="Kohn T."/>
            <person name="Peeters S.H."/>
            <person name="Heuer A."/>
            <person name="Rast P."/>
            <person name="Oberbeckmann S."/>
            <person name="Bunk B."/>
            <person name="Jeske O."/>
            <person name="Meyerdierks A."/>
            <person name="Storesund J.E."/>
            <person name="Kallscheuer N."/>
            <person name="Luecker S."/>
            <person name="Lage O.M."/>
            <person name="Pohl T."/>
            <person name="Merkel B.J."/>
            <person name="Hornburger P."/>
            <person name="Mueller R.-W."/>
            <person name="Bruemmer F."/>
            <person name="Labrenz M."/>
            <person name="Spormann A.M."/>
            <person name="Op den Camp H."/>
            <person name="Overmann J."/>
            <person name="Amann R."/>
            <person name="Jetten M.S.M."/>
            <person name="Mascher T."/>
            <person name="Medema M.H."/>
            <person name="Devos D.P."/>
            <person name="Kaster A.-K."/>
            <person name="Ovreas L."/>
            <person name="Rohde M."/>
            <person name="Galperin M.Y."/>
            <person name="Jogler C."/>
        </authorList>
    </citation>
    <scope>NUCLEOTIDE SEQUENCE [LARGE SCALE GENOMIC DNA]</scope>
    <source>
        <strain evidence="2 3">Mal4</strain>
    </source>
</reference>
<dbReference type="PANTHER" id="PTHR24567">
    <property type="entry name" value="CRP FAMILY TRANSCRIPTIONAL REGULATORY PROTEIN"/>
    <property type="match status" value="1"/>
</dbReference>
<evidence type="ECO:0000313" key="3">
    <source>
        <dbReference type="Proteomes" id="UP000320496"/>
    </source>
</evidence>
<dbReference type="InterPro" id="IPR050397">
    <property type="entry name" value="Env_Response_Regulators"/>
</dbReference>
<dbReference type="InterPro" id="IPR018490">
    <property type="entry name" value="cNMP-bd_dom_sf"/>
</dbReference>
<name>A0A517Z6L6_9PLAN</name>
<accession>A0A517Z6L6</accession>
<feature type="domain" description="Cyclic nucleotide-binding" evidence="1">
    <location>
        <begin position="18"/>
        <end position="120"/>
    </location>
</feature>
<dbReference type="AlphaFoldDB" id="A0A517Z6L6"/>
<dbReference type="EMBL" id="CP036275">
    <property type="protein sequence ID" value="QDU38115.1"/>
    <property type="molecule type" value="Genomic_DNA"/>
</dbReference>
<dbReference type="GO" id="GO:0005829">
    <property type="term" value="C:cytosol"/>
    <property type="evidence" value="ECO:0007669"/>
    <property type="project" value="TreeGrafter"/>
</dbReference>
<dbReference type="PROSITE" id="PS50042">
    <property type="entry name" value="CNMP_BINDING_3"/>
    <property type="match status" value="1"/>
</dbReference>
<dbReference type="Gene3D" id="2.60.120.10">
    <property type="entry name" value="Jelly Rolls"/>
    <property type="match status" value="1"/>
</dbReference>
<dbReference type="Pfam" id="PF00027">
    <property type="entry name" value="cNMP_binding"/>
    <property type="match status" value="1"/>
</dbReference>
<dbReference type="SMART" id="SM00100">
    <property type="entry name" value="cNMP"/>
    <property type="match status" value="1"/>
</dbReference>
<protein>
    <submittedName>
        <fullName evidence="2">Transcriptional activator FtrB</fullName>
    </submittedName>
</protein>
<proteinExistence type="predicted"/>
<sequence>MTDHPPPDITDLLRDARFLQDISADDLDKLAAIARIEQVDAATVLFQEGSRCERLYLVASGLIGLDMCMPRRGCVRILTVGEGEFLGWSALLGNAAMTARATVLESGTLVAFSADALRELCDCDHDVGYAIMRQISQALSQRLLATRLQMLDVFGQTSSAPTAHHSQAATTS</sequence>
<evidence type="ECO:0000313" key="2">
    <source>
        <dbReference type="EMBL" id="QDU38115.1"/>
    </source>
</evidence>
<dbReference type="SUPFAM" id="SSF51206">
    <property type="entry name" value="cAMP-binding domain-like"/>
    <property type="match status" value="1"/>
</dbReference>
<dbReference type="KEGG" id="mri:Mal4_24370"/>
<dbReference type="InterPro" id="IPR014710">
    <property type="entry name" value="RmlC-like_jellyroll"/>
</dbReference>
<dbReference type="RefSeq" id="WP_145369432.1">
    <property type="nucleotide sequence ID" value="NZ_CP036275.1"/>
</dbReference>
<dbReference type="Proteomes" id="UP000320496">
    <property type="component" value="Chromosome"/>
</dbReference>